<dbReference type="GeneID" id="78896618"/>
<feature type="chain" id="PRO_5013937998" evidence="1">
    <location>
        <begin position="22"/>
        <end position="114"/>
    </location>
</feature>
<name>A0A2D2BX67_9RHOB</name>
<accession>A0A2D2BX67</accession>
<protein>
    <submittedName>
        <fullName evidence="2">Uncharacterized protein</fullName>
    </submittedName>
</protein>
<gene>
    <name evidence="2" type="ORF">PYTT13_02900</name>
</gene>
<dbReference type="EMBL" id="CP024422">
    <property type="protein sequence ID" value="ATQ54852.1"/>
    <property type="molecule type" value="Genomic_DNA"/>
</dbReference>
<evidence type="ECO:0000313" key="2">
    <source>
        <dbReference type="EMBL" id="ATQ54852.1"/>
    </source>
</evidence>
<proteinExistence type="predicted"/>
<dbReference type="AlphaFoldDB" id="A0A2D2BX67"/>
<evidence type="ECO:0000313" key="3">
    <source>
        <dbReference type="Proteomes" id="UP000229314"/>
    </source>
</evidence>
<evidence type="ECO:0000256" key="1">
    <source>
        <dbReference type="SAM" id="SignalP"/>
    </source>
</evidence>
<sequence>MRSADLSFVTLACLSAGAALAGDPAELRCQSSGPAATRLCDALAGIVRQIEEPAVLTLTAEDVAPNHLRATLTILRDGRSWTRGPAELTIMDRTPIPQDSIETFAATLLKGAGL</sequence>
<dbReference type="Proteomes" id="UP000229314">
    <property type="component" value="Chromosome"/>
</dbReference>
<organism evidence="2 3">
    <name type="scientific">Paracoccus yeei</name>
    <dbReference type="NCBI Taxonomy" id="147645"/>
    <lineage>
        <taxon>Bacteria</taxon>
        <taxon>Pseudomonadati</taxon>
        <taxon>Pseudomonadota</taxon>
        <taxon>Alphaproteobacteria</taxon>
        <taxon>Rhodobacterales</taxon>
        <taxon>Paracoccaceae</taxon>
        <taxon>Paracoccus</taxon>
    </lineage>
</organism>
<reference evidence="2 3" key="1">
    <citation type="submission" date="2017-10" db="EMBL/GenBank/DDBJ databases">
        <title>Complete genome sequence of Paracoccus yeei TT13 isolated from human skin.</title>
        <authorList>
            <person name="Lee K."/>
            <person name="Lim J.Y."/>
            <person name="Hwang I."/>
        </authorList>
    </citation>
    <scope>NUCLEOTIDE SEQUENCE [LARGE SCALE GENOMIC DNA]</scope>
    <source>
        <strain evidence="2 3">TT13</strain>
    </source>
</reference>
<keyword evidence="1" id="KW-0732">Signal</keyword>
<feature type="signal peptide" evidence="1">
    <location>
        <begin position="1"/>
        <end position="21"/>
    </location>
</feature>
<dbReference type="RefSeq" id="WP_099648163.1">
    <property type="nucleotide sequence ID" value="NZ_CAJGAB010000032.1"/>
</dbReference>